<organism evidence="3 4">
    <name type="scientific">Selenomonas ruminantium</name>
    <dbReference type="NCBI Taxonomy" id="971"/>
    <lineage>
        <taxon>Bacteria</taxon>
        <taxon>Bacillati</taxon>
        <taxon>Bacillota</taxon>
        <taxon>Negativicutes</taxon>
        <taxon>Selenomonadales</taxon>
        <taxon>Selenomonadaceae</taxon>
        <taxon>Selenomonas</taxon>
    </lineage>
</organism>
<gene>
    <name evidence="3" type="ORF">SAMN04487861_12036</name>
</gene>
<dbReference type="PROSITE" id="PS50943">
    <property type="entry name" value="HTH_CROC1"/>
    <property type="match status" value="1"/>
</dbReference>
<proteinExistence type="predicted"/>
<dbReference type="CDD" id="cd00093">
    <property type="entry name" value="HTH_XRE"/>
    <property type="match status" value="1"/>
</dbReference>
<protein>
    <submittedName>
        <fullName evidence="3">DNA-binding transcriptional regulator, XRE-family HTH domain</fullName>
    </submittedName>
</protein>
<dbReference type="PANTHER" id="PTHR46558">
    <property type="entry name" value="TRACRIPTIONAL REGULATORY PROTEIN-RELATED-RELATED"/>
    <property type="match status" value="1"/>
</dbReference>
<keyword evidence="1 3" id="KW-0238">DNA-binding</keyword>
<dbReference type="GO" id="GO:0003677">
    <property type="term" value="F:DNA binding"/>
    <property type="evidence" value="ECO:0007669"/>
    <property type="project" value="UniProtKB-KW"/>
</dbReference>
<evidence type="ECO:0000313" key="4">
    <source>
        <dbReference type="Proteomes" id="UP000183639"/>
    </source>
</evidence>
<dbReference type="PANTHER" id="PTHR46558:SF4">
    <property type="entry name" value="DNA-BIDING PHAGE PROTEIN"/>
    <property type="match status" value="1"/>
</dbReference>
<evidence type="ECO:0000313" key="3">
    <source>
        <dbReference type="EMBL" id="SFI19153.1"/>
    </source>
</evidence>
<sequence>MDAKTLGDRLRELRTAQGMKQETVAEALHVSRQKYSRMEKGENDPSLVELNRLALLFRTNVSELVAEDDKEDAVVSFYRNADDSPEIDYINDVIDMFFKNMLVHDRT</sequence>
<dbReference type="SUPFAM" id="SSF47413">
    <property type="entry name" value="lambda repressor-like DNA-binding domains"/>
    <property type="match status" value="1"/>
</dbReference>
<reference evidence="3 4" key="1">
    <citation type="submission" date="2016-10" db="EMBL/GenBank/DDBJ databases">
        <authorList>
            <person name="de Groot N.N."/>
        </authorList>
    </citation>
    <scope>NUCLEOTIDE SEQUENCE [LARGE SCALE GENOMIC DNA]</scope>
    <source>
        <strain evidence="3 4">Z108</strain>
    </source>
</reference>
<dbReference type="InterPro" id="IPR010982">
    <property type="entry name" value="Lambda_DNA-bd_dom_sf"/>
</dbReference>
<dbReference type="InterPro" id="IPR001387">
    <property type="entry name" value="Cro/C1-type_HTH"/>
</dbReference>
<dbReference type="AlphaFoldDB" id="A0A1I3G6R5"/>
<evidence type="ECO:0000259" key="2">
    <source>
        <dbReference type="PROSITE" id="PS50943"/>
    </source>
</evidence>
<name>A0A1I3G6R5_SELRU</name>
<dbReference type="Pfam" id="PF13560">
    <property type="entry name" value="HTH_31"/>
    <property type="match status" value="1"/>
</dbReference>
<feature type="domain" description="HTH cro/C1-type" evidence="2">
    <location>
        <begin position="10"/>
        <end position="64"/>
    </location>
</feature>
<dbReference type="Gene3D" id="1.10.260.40">
    <property type="entry name" value="lambda repressor-like DNA-binding domains"/>
    <property type="match status" value="1"/>
</dbReference>
<accession>A0A1I3G6R5</accession>
<dbReference type="SMART" id="SM00530">
    <property type="entry name" value="HTH_XRE"/>
    <property type="match status" value="1"/>
</dbReference>
<dbReference type="EMBL" id="FOQK01000020">
    <property type="protein sequence ID" value="SFI19153.1"/>
    <property type="molecule type" value="Genomic_DNA"/>
</dbReference>
<dbReference type="Proteomes" id="UP000183639">
    <property type="component" value="Unassembled WGS sequence"/>
</dbReference>
<evidence type="ECO:0000256" key="1">
    <source>
        <dbReference type="ARBA" id="ARBA00023125"/>
    </source>
</evidence>